<proteinExistence type="predicted"/>
<keyword evidence="2" id="KW-1185">Reference proteome</keyword>
<protein>
    <submittedName>
        <fullName evidence="1">Uncharacterized protein</fullName>
    </submittedName>
</protein>
<reference evidence="1 2" key="1">
    <citation type="journal article" date="2014" name="PLoS ONE">
        <title>De novo Genome Assembly of the Fungal Plant Pathogen Pyrenophora semeniperda.</title>
        <authorList>
            <person name="Soliai M.M."/>
            <person name="Meyer S.E."/>
            <person name="Udall J.A."/>
            <person name="Elzinga D.E."/>
            <person name="Hermansen R.A."/>
            <person name="Bodily P.M."/>
            <person name="Hart A.A."/>
            <person name="Coleman C.E."/>
        </authorList>
    </citation>
    <scope>NUCLEOTIDE SEQUENCE [LARGE SCALE GENOMIC DNA]</scope>
    <source>
        <strain evidence="1 2">CCB06</strain>
        <tissue evidence="1">Mycelium</tissue>
    </source>
</reference>
<evidence type="ECO:0000313" key="1">
    <source>
        <dbReference type="EMBL" id="RMZ68175.1"/>
    </source>
</evidence>
<name>A0A3M7M0Z2_9PLEO</name>
<dbReference type="AlphaFoldDB" id="A0A3M7M0Z2"/>
<gene>
    <name evidence="1" type="ORF">GMOD_00004379</name>
</gene>
<organism evidence="1 2">
    <name type="scientific">Pyrenophora seminiperda CCB06</name>
    <dbReference type="NCBI Taxonomy" id="1302712"/>
    <lineage>
        <taxon>Eukaryota</taxon>
        <taxon>Fungi</taxon>
        <taxon>Dikarya</taxon>
        <taxon>Ascomycota</taxon>
        <taxon>Pezizomycotina</taxon>
        <taxon>Dothideomycetes</taxon>
        <taxon>Pleosporomycetidae</taxon>
        <taxon>Pleosporales</taxon>
        <taxon>Pleosporineae</taxon>
        <taxon>Pleosporaceae</taxon>
        <taxon>Pyrenophora</taxon>
    </lineage>
</organism>
<dbReference type="Proteomes" id="UP000265663">
    <property type="component" value="Unassembled WGS sequence"/>
</dbReference>
<evidence type="ECO:0000313" key="2">
    <source>
        <dbReference type="Proteomes" id="UP000265663"/>
    </source>
</evidence>
<sequence length="89" mass="10025">MVTMRGTLIQTMYRERANGADRTTPVMMKMTPRDWTSKVRLLSDQICGLRISPAVPTQQSPPIWNYHINNHAAFYAASISSSELRGGEL</sequence>
<accession>A0A3M7M0Z2</accession>
<dbReference type="EMBL" id="KE747814">
    <property type="protein sequence ID" value="RMZ68175.1"/>
    <property type="molecule type" value="Genomic_DNA"/>
</dbReference>